<keyword evidence="2" id="KW-1185">Reference proteome</keyword>
<organism evidence="1 2">
    <name type="scientific">Tritrichomonas foetus</name>
    <dbReference type="NCBI Taxonomy" id="1144522"/>
    <lineage>
        <taxon>Eukaryota</taxon>
        <taxon>Metamonada</taxon>
        <taxon>Parabasalia</taxon>
        <taxon>Tritrichomonadida</taxon>
        <taxon>Tritrichomonadidae</taxon>
        <taxon>Tritrichomonas</taxon>
    </lineage>
</organism>
<protein>
    <recommendedName>
        <fullName evidence="3">Ankyrin repeat protein</fullName>
    </recommendedName>
</protein>
<comment type="caution">
    <text evidence="1">The sequence shown here is derived from an EMBL/GenBank/DDBJ whole genome shotgun (WGS) entry which is preliminary data.</text>
</comment>
<name>A0A1J4J4X1_9EUKA</name>
<gene>
    <name evidence="1" type="ORF">TRFO_11241</name>
</gene>
<accession>A0A1J4J4X1</accession>
<evidence type="ECO:0000313" key="2">
    <source>
        <dbReference type="Proteomes" id="UP000179807"/>
    </source>
</evidence>
<dbReference type="SUPFAM" id="SSF48403">
    <property type="entry name" value="Ankyrin repeat"/>
    <property type="match status" value="1"/>
</dbReference>
<dbReference type="VEuPathDB" id="TrichDB:TRFO_11241"/>
<dbReference type="Proteomes" id="UP000179807">
    <property type="component" value="Unassembled WGS sequence"/>
</dbReference>
<dbReference type="RefSeq" id="XP_068347505.1">
    <property type="nucleotide sequence ID" value="XM_068495926.1"/>
</dbReference>
<evidence type="ECO:0000313" key="1">
    <source>
        <dbReference type="EMBL" id="OHS94368.1"/>
    </source>
</evidence>
<dbReference type="Gene3D" id="1.25.40.20">
    <property type="entry name" value="Ankyrin repeat-containing domain"/>
    <property type="match status" value="1"/>
</dbReference>
<dbReference type="AlphaFoldDB" id="A0A1J4J4X1"/>
<dbReference type="GeneID" id="94830630"/>
<reference evidence="1" key="1">
    <citation type="submission" date="2016-10" db="EMBL/GenBank/DDBJ databases">
        <authorList>
            <person name="Benchimol M."/>
            <person name="Almeida L.G."/>
            <person name="Vasconcelos A.T."/>
            <person name="Perreira-Neves A."/>
            <person name="Rosa I.A."/>
            <person name="Tasca T."/>
            <person name="Bogo M.R."/>
            <person name="de Souza W."/>
        </authorList>
    </citation>
    <scope>NUCLEOTIDE SEQUENCE [LARGE SCALE GENOMIC DNA]</scope>
    <source>
        <strain evidence="1">K</strain>
    </source>
</reference>
<dbReference type="EMBL" id="MLAK01001326">
    <property type="protein sequence ID" value="OHS94368.1"/>
    <property type="molecule type" value="Genomic_DNA"/>
</dbReference>
<evidence type="ECO:0008006" key="3">
    <source>
        <dbReference type="Google" id="ProtNLM"/>
    </source>
</evidence>
<dbReference type="InterPro" id="IPR036770">
    <property type="entry name" value="Ankyrin_rpt-contain_sf"/>
</dbReference>
<proteinExistence type="predicted"/>
<sequence length="238" mass="26830">MTKIADSIQKYIELDNIDKIKTVPNIENWSFLPISCSIKVFGQNLDYPNIVQYAAYKGAAKCLTFILQHVPEHLDSSPNSIGFHTQNPYPLLHLGVLGGNYECVQVIVLLSSVNPNFDINQVDAFNFSALHFAAYDNSLFENDSLTLSLKTAHKTLLLHEITNDNVSLESKIQIVNYLYSKGGDLFKENGLSDSPLVFSLMNNIPLFNHFIFLLMRDNPISLNKLYEEKVRNYGIPGV</sequence>